<dbReference type="OrthoDB" id="3259198at2759"/>
<dbReference type="AlphaFoldDB" id="A0A8H5FHV5"/>
<evidence type="ECO:0000313" key="9">
    <source>
        <dbReference type="Proteomes" id="UP000559256"/>
    </source>
</evidence>
<dbReference type="GO" id="GO:0005634">
    <property type="term" value="C:nucleus"/>
    <property type="evidence" value="ECO:0007669"/>
    <property type="project" value="UniProtKB-SubCell"/>
</dbReference>
<comment type="subcellular location">
    <subcellularLocation>
        <location evidence="1">Nucleus</location>
    </subcellularLocation>
</comment>
<organism evidence="8 9">
    <name type="scientific">Tetrapyrgos nigripes</name>
    <dbReference type="NCBI Taxonomy" id="182062"/>
    <lineage>
        <taxon>Eukaryota</taxon>
        <taxon>Fungi</taxon>
        <taxon>Dikarya</taxon>
        <taxon>Basidiomycota</taxon>
        <taxon>Agaricomycotina</taxon>
        <taxon>Agaricomycetes</taxon>
        <taxon>Agaricomycetidae</taxon>
        <taxon>Agaricales</taxon>
        <taxon>Marasmiineae</taxon>
        <taxon>Marasmiaceae</taxon>
        <taxon>Tetrapyrgos</taxon>
    </lineage>
</organism>
<keyword evidence="3" id="KW-0863">Zinc-finger</keyword>
<dbReference type="InterPro" id="IPR008906">
    <property type="entry name" value="HATC_C_dom"/>
</dbReference>
<dbReference type="GO" id="GO:0046983">
    <property type="term" value="F:protein dimerization activity"/>
    <property type="evidence" value="ECO:0007669"/>
    <property type="project" value="InterPro"/>
</dbReference>
<name>A0A8H5FHV5_9AGAR</name>
<sequence>MQEGFFTPLYPVPRHDKFEQLLAEWIVACDQPFDEVEKPEFRALLAYTHHPSSTLRIPGRKAIKNRIMRMGESSRENIKQMFDELEGKVSISLDAWTSSNGYAFIAIIAHYVTNKGKLEELLIDFRELSGAHSGDNMAEVVWETLAQYGPKGKIMAFVMDNASNNDTMIEAIERFCRRENISFSAKDSCLQCMPHTIHLAALELLRCLGAISDDDFSKALSHKAPYQDSVTAPLDCAHDDNATLQDNGEELESDDSESSGFLKSPLEKVSHCSPNRRISHSDKLAFSSGILSRLHAGLQLIKCFMSCTYDYRGAVDSYVAKDRDLQAYELYPEDWDAVEMVMGWLKSFRSATTQMSTTKRPMLSTVSVIFRGLQQDIRNILASLLDNVSPELKEGLTVAHRKLSDYYTKFDQSPFYVWASLLDPRISYAGLKEDFTNDEILKQDLEAFKEWLMDYYNIHYAGRYLRQDKCSATTDSAGNVTTTSPQKINFTARYQKRCRFGTNELEEYFKLDQQDFEMTDPIHWWYRHRKIYPNLYCLARNILAIPGSAVAIERIFSGGRDTISLRRASLKPETIETLMLVKQRVHLARNAVEDLAGGDSDDE</sequence>
<keyword evidence="9" id="KW-1185">Reference proteome</keyword>
<dbReference type="Proteomes" id="UP000559256">
    <property type="component" value="Unassembled WGS sequence"/>
</dbReference>
<dbReference type="EMBL" id="JAACJM010000206">
    <property type="protein sequence ID" value="KAF5337795.1"/>
    <property type="molecule type" value="Genomic_DNA"/>
</dbReference>
<evidence type="ECO:0000256" key="4">
    <source>
        <dbReference type="ARBA" id="ARBA00022833"/>
    </source>
</evidence>
<dbReference type="GO" id="GO:0008270">
    <property type="term" value="F:zinc ion binding"/>
    <property type="evidence" value="ECO:0007669"/>
    <property type="project" value="UniProtKB-KW"/>
</dbReference>
<evidence type="ECO:0000313" key="8">
    <source>
        <dbReference type="EMBL" id="KAF5337795.1"/>
    </source>
</evidence>
<dbReference type="InterPro" id="IPR052035">
    <property type="entry name" value="ZnF_BED_domain_contain"/>
</dbReference>
<keyword evidence="2" id="KW-0479">Metal-binding</keyword>
<keyword evidence="5" id="KW-0539">Nucleus</keyword>
<evidence type="ECO:0000256" key="2">
    <source>
        <dbReference type="ARBA" id="ARBA00022723"/>
    </source>
</evidence>
<keyword evidence="4" id="KW-0862">Zinc</keyword>
<evidence type="ECO:0000256" key="6">
    <source>
        <dbReference type="SAM" id="MobiDB-lite"/>
    </source>
</evidence>
<dbReference type="SUPFAM" id="SSF53098">
    <property type="entry name" value="Ribonuclease H-like"/>
    <property type="match status" value="1"/>
</dbReference>
<evidence type="ECO:0000256" key="3">
    <source>
        <dbReference type="ARBA" id="ARBA00022771"/>
    </source>
</evidence>
<feature type="compositionally biased region" description="Acidic residues" evidence="6">
    <location>
        <begin position="247"/>
        <end position="257"/>
    </location>
</feature>
<dbReference type="PANTHER" id="PTHR46481:SF10">
    <property type="entry name" value="ZINC FINGER BED DOMAIN-CONTAINING PROTEIN 39"/>
    <property type="match status" value="1"/>
</dbReference>
<comment type="caution">
    <text evidence="8">The sequence shown here is derived from an EMBL/GenBank/DDBJ whole genome shotgun (WGS) entry which is preliminary data.</text>
</comment>
<accession>A0A8H5FHV5</accession>
<gene>
    <name evidence="8" type="ORF">D9758_016284</name>
</gene>
<dbReference type="InterPro" id="IPR012337">
    <property type="entry name" value="RNaseH-like_sf"/>
</dbReference>
<feature type="region of interest" description="Disordered" evidence="6">
    <location>
        <begin position="246"/>
        <end position="267"/>
    </location>
</feature>
<feature type="domain" description="HAT C-terminal dimerisation" evidence="7">
    <location>
        <begin position="504"/>
        <end position="583"/>
    </location>
</feature>
<dbReference type="Pfam" id="PF05699">
    <property type="entry name" value="Dimer_Tnp_hAT"/>
    <property type="match status" value="1"/>
</dbReference>
<evidence type="ECO:0000259" key="7">
    <source>
        <dbReference type="Pfam" id="PF05699"/>
    </source>
</evidence>
<evidence type="ECO:0000256" key="1">
    <source>
        <dbReference type="ARBA" id="ARBA00004123"/>
    </source>
</evidence>
<reference evidence="8 9" key="1">
    <citation type="journal article" date="2020" name="ISME J.">
        <title>Uncovering the hidden diversity of litter-decomposition mechanisms in mushroom-forming fungi.</title>
        <authorList>
            <person name="Floudas D."/>
            <person name="Bentzer J."/>
            <person name="Ahren D."/>
            <person name="Johansson T."/>
            <person name="Persson P."/>
            <person name="Tunlid A."/>
        </authorList>
    </citation>
    <scope>NUCLEOTIDE SEQUENCE [LARGE SCALE GENOMIC DNA]</scope>
    <source>
        <strain evidence="8 9">CBS 291.85</strain>
    </source>
</reference>
<proteinExistence type="predicted"/>
<protein>
    <recommendedName>
        <fullName evidence="7">HAT C-terminal dimerisation domain-containing protein</fullName>
    </recommendedName>
</protein>
<evidence type="ECO:0000256" key="5">
    <source>
        <dbReference type="ARBA" id="ARBA00023242"/>
    </source>
</evidence>
<dbReference type="PANTHER" id="PTHR46481">
    <property type="entry name" value="ZINC FINGER BED DOMAIN-CONTAINING PROTEIN 4"/>
    <property type="match status" value="1"/>
</dbReference>